<name>A0A8T0K1E8_PHAAN</name>
<dbReference type="Gene3D" id="3.80.10.10">
    <property type="entry name" value="Ribonuclease Inhibitor"/>
    <property type="match status" value="1"/>
</dbReference>
<dbReference type="PANTHER" id="PTHR45752">
    <property type="entry name" value="LEUCINE-RICH REPEAT-CONTAINING"/>
    <property type="match status" value="1"/>
</dbReference>
<accession>A0A8T0K1E8</accession>
<dbReference type="InterPro" id="IPR058546">
    <property type="entry name" value="RPS4B/Roq1-like_LRR"/>
</dbReference>
<protein>
    <recommendedName>
        <fullName evidence="2">Disease resistance protein RPS4B/Roq1-like leucine-rich repeats domain-containing protein</fullName>
    </recommendedName>
</protein>
<dbReference type="AlphaFoldDB" id="A0A8T0K1E8"/>
<dbReference type="EMBL" id="JABFOF010000007">
    <property type="protein sequence ID" value="KAG2390924.1"/>
    <property type="molecule type" value="Genomic_DNA"/>
</dbReference>
<dbReference type="SUPFAM" id="SSF52047">
    <property type="entry name" value="RNI-like"/>
    <property type="match status" value="1"/>
</dbReference>
<evidence type="ECO:0000313" key="4">
    <source>
        <dbReference type="Proteomes" id="UP000743370"/>
    </source>
</evidence>
<dbReference type="PANTHER" id="PTHR45752:SF195">
    <property type="entry name" value="LEUCINE-RICH REPEAT (LRR) FAMILY PROTEIN-RELATED"/>
    <property type="match status" value="1"/>
</dbReference>
<gene>
    <name evidence="3" type="ORF">HKW66_Vig0133150</name>
</gene>
<dbReference type="InterPro" id="IPR032675">
    <property type="entry name" value="LRR_dom_sf"/>
</dbReference>
<evidence type="ECO:0000313" key="3">
    <source>
        <dbReference type="EMBL" id="KAG2390924.1"/>
    </source>
</evidence>
<comment type="caution">
    <text evidence="3">The sequence shown here is derived from an EMBL/GenBank/DDBJ whole genome shotgun (WGS) entry which is preliminary data.</text>
</comment>
<dbReference type="OrthoDB" id="1420405at2759"/>
<feature type="domain" description="Disease resistance protein RPS4B/Roq1-like leucine-rich repeats" evidence="2">
    <location>
        <begin position="41"/>
        <end position="121"/>
    </location>
</feature>
<evidence type="ECO:0000256" key="1">
    <source>
        <dbReference type="ARBA" id="ARBA00022821"/>
    </source>
</evidence>
<reference evidence="3 4" key="1">
    <citation type="submission" date="2020-05" db="EMBL/GenBank/DDBJ databases">
        <title>Vigna angularis (adzuki bean) Var. LongXiaoDou No. 4 denovo assembly.</title>
        <authorList>
            <person name="Xiang H."/>
        </authorList>
    </citation>
    <scope>NUCLEOTIDE SEQUENCE [LARGE SCALE GENOMIC DNA]</scope>
    <source>
        <tissue evidence="3">Leaf</tissue>
    </source>
</reference>
<dbReference type="Pfam" id="PF23286">
    <property type="entry name" value="LRR_13"/>
    <property type="match status" value="1"/>
</dbReference>
<sequence length="593" mass="67732">MKNTGIQELPESISNLTGLVSIDISSNKELKYLPRSVFMSPNLEELIVSENNFVSIPSCIKQCGDWTSLDLNGSKKLKKISEPTSLRILDVHHCLDLEEISELPSTVQKVDARFCFKLTKETSDMLWCQVKKGVGGIEMVMPFLTEIPEWFNFVGVGRIPRFWVRGKFPKIVVAMIFHFQNESQRDRYDGRGLVDLRLLINGRYAPRKRYRNFRIEAEHILLCDVGVLCSEKEWVGNAVMEHEWNLVQVSYDATSSLMISGWGAFVFEEGTNMEDLLFASPNNLILNGDSTSVHKGSLEDDENYVGLPEGIACESWFEGIKDGIVEAWNKFPSMDVAKISVAALKKNCKIEWTVEGMEDIIPSAENRRYMIGLYGVLMEAKLRFPDLDVWATLNTVLKRKGIIKNGAFGTPPKPVMTIPRWDWSTVTLPPSHDPLMQIFMMMMKQQSPSESELKTKTFWKLKEIHQILRNKLSYITAPQNSASSSKNQYDELIQKFNRQHDAFVGKRLGNLYRVAKYRDSVVLKERAEALERLFNTMVWRQKSEEFGDVMTAMFLNGLRDGILEARAILLALRTDTLTHERVTNEATNSENID</sequence>
<dbReference type="InterPro" id="IPR050715">
    <property type="entry name" value="LRR-SigEffector_domain"/>
</dbReference>
<dbReference type="Proteomes" id="UP000743370">
    <property type="component" value="Unassembled WGS sequence"/>
</dbReference>
<keyword evidence="1" id="KW-0611">Plant defense</keyword>
<organism evidence="3 4">
    <name type="scientific">Phaseolus angularis</name>
    <name type="common">Azuki bean</name>
    <name type="synonym">Vigna angularis</name>
    <dbReference type="NCBI Taxonomy" id="3914"/>
    <lineage>
        <taxon>Eukaryota</taxon>
        <taxon>Viridiplantae</taxon>
        <taxon>Streptophyta</taxon>
        <taxon>Embryophyta</taxon>
        <taxon>Tracheophyta</taxon>
        <taxon>Spermatophyta</taxon>
        <taxon>Magnoliopsida</taxon>
        <taxon>eudicotyledons</taxon>
        <taxon>Gunneridae</taxon>
        <taxon>Pentapetalae</taxon>
        <taxon>rosids</taxon>
        <taxon>fabids</taxon>
        <taxon>Fabales</taxon>
        <taxon>Fabaceae</taxon>
        <taxon>Papilionoideae</taxon>
        <taxon>50 kb inversion clade</taxon>
        <taxon>NPAAA clade</taxon>
        <taxon>indigoferoid/millettioid clade</taxon>
        <taxon>Phaseoleae</taxon>
        <taxon>Vigna</taxon>
    </lineage>
</organism>
<evidence type="ECO:0000259" key="2">
    <source>
        <dbReference type="Pfam" id="PF23286"/>
    </source>
</evidence>
<proteinExistence type="predicted"/>